<proteinExistence type="predicted"/>
<organism evidence="11">
    <name type="scientific">Lygus hesperus</name>
    <name type="common">Western plant bug</name>
    <dbReference type="NCBI Taxonomy" id="30085"/>
    <lineage>
        <taxon>Eukaryota</taxon>
        <taxon>Metazoa</taxon>
        <taxon>Ecdysozoa</taxon>
        <taxon>Arthropoda</taxon>
        <taxon>Hexapoda</taxon>
        <taxon>Insecta</taxon>
        <taxon>Pterygota</taxon>
        <taxon>Neoptera</taxon>
        <taxon>Paraneoptera</taxon>
        <taxon>Hemiptera</taxon>
        <taxon>Heteroptera</taxon>
        <taxon>Panheteroptera</taxon>
        <taxon>Cimicomorpha</taxon>
        <taxon>Miridae</taxon>
        <taxon>Mirini</taxon>
        <taxon>Lygus</taxon>
    </lineage>
</organism>
<feature type="repeat" description="TPR" evidence="8">
    <location>
        <begin position="352"/>
        <end position="385"/>
    </location>
</feature>
<evidence type="ECO:0000256" key="4">
    <source>
        <dbReference type="ARBA" id="ARBA00022803"/>
    </source>
</evidence>
<comment type="catalytic activity">
    <reaction evidence="1 7">
        <text>[protein]-peptidylproline (omega=180) = [protein]-peptidylproline (omega=0)</text>
        <dbReference type="Rhea" id="RHEA:16237"/>
        <dbReference type="Rhea" id="RHEA-COMP:10747"/>
        <dbReference type="Rhea" id="RHEA-COMP:10748"/>
        <dbReference type="ChEBI" id="CHEBI:83833"/>
        <dbReference type="ChEBI" id="CHEBI:83834"/>
        <dbReference type="EC" id="5.2.1.8"/>
    </reaction>
</comment>
<feature type="compositionally biased region" description="Basic and acidic residues" evidence="9">
    <location>
        <begin position="470"/>
        <end position="499"/>
    </location>
</feature>
<dbReference type="Pfam" id="PF00254">
    <property type="entry name" value="FKBP_C"/>
    <property type="match status" value="2"/>
</dbReference>
<keyword evidence="6 7" id="KW-0413">Isomerase</keyword>
<dbReference type="SUPFAM" id="SSF48452">
    <property type="entry name" value="TPR-like"/>
    <property type="match status" value="1"/>
</dbReference>
<dbReference type="Gene3D" id="3.10.50.40">
    <property type="match status" value="2"/>
</dbReference>
<dbReference type="Pfam" id="PF13181">
    <property type="entry name" value="TPR_8"/>
    <property type="match status" value="2"/>
</dbReference>
<feature type="compositionally biased region" description="Polar residues" evidence="9">
    <location>
        <begin position="549"/>
        <end position="558"/>
    </location>
</feature>
<dbReference type="InterPro" id="IPR011990">
    <property type="entry name" value="TPR-like_helical_dom_sf"/>
</dbReference>
<dbReference type="AlphaFoldDB" id="A0A0K8SQF0"/>
<evidence type="ECO:0000256" key="6">
    <source>
        <dbReference type="ARBA" id="ARBA00023235"/>
    </source>
</evidence>
<keyword evidence="3" id="KW-0677">Repeat</keyword>
<dbReference type="FunFam" id="3.10.50.40:FF:000013">
    <property type="entry name" value="Peptidylprolyl isomerase"/>
    <property type="match status" value="1"/>
</dbReference>
<evidence type="ECO:0000256" key="8">
    <source>
        <dbReference type="PROSITE-ProRule" id="PRU00339"/>
    </source>
</evidence>
<feature type="compositionally biased region" description="Gly residues" evidence="9">
    <location>
        <begin position="500"/>
        <end position="511"/>
    </location>
</feature>
<reference evidence="11" key="1">
    <citation type="submission" date="2014-09" db="EMBL/GenBank/DDBJ databases">
        <authorList>
            <person name="Magalhaes I.L.F."/>
            <person name="Oliveira U."/>
            <person name="Santos F.R."/>
            <person name="Vidigal T.H.D.A."/>
            <person name="Brescovit A.D."/>
            <person name="Santos A.J."/>
        </authorList>
    </citation>
    <scope>NUCLEOTIDE SEQUENCE</scope>
</reference>
<dbReference type="InterPro" id="IPR001179">
    <property type="entry name" value="PPIase_FKBP_dom"/>
</dbReference>
<dbReference type="PROSITE" id="PS50059">
    <property type="entry name" value="FKBP_PPIASE"/>
    <property type="match status" value="2"/>
</dbReference>
<accession>A0A0K8SQF0</accession>
<dbReference type="Gene3D" id="1.25.40.10">
    <property type="entry name" value="Tetratricopeptide repeat domain"/>
    <property type="match status" value="1"/>
</dbReference>
<feature type="compositionally biased region" description="Polar residues" evidence="9">
    <location>
        <begin position="515"/>
        <end position="529"/>
    </location>
</feature>
<protein>
    <recommendedName>
        <fullName evidence="2 7">peptidylprolyl isomerase</fullName>
        <ecNumber evidence="2 7">5.2.1.8</ecNumber>
    </recommendedName>
</protein>
<dbReference type="PANTHER" id="PTHR46512:SF9">
    <property type="entry name" value="PEPTIDYLPROLYL ISOMERASE"/>
    <property type="match status" value="1"/>
</dbReference>
<dbReference type="InterPro" id="IPR050754">
    <property type="entry name" value="FKBP4/5/8-like"/>
</dbReference>
<dbReference type="EC" id="5.2.1.8" evidence="2 7"/>
<feature type="domain" description="PPIase FKBP-type" evidence="10">
    <location>
        <begin position="166"/>
        <end position="252"/>
    </location>
</feature>
<evidence type="ECO:0000256" key="1">
    <source>
        <dbReference type="ARBA" id="ARBA00000971"/>
    </source>
</evidence>
<dbReference type="InterPro" id="IPR019734">
    <property type="entry name" value="TPR_rpt"/>
</dbReference>
<dbReference type="PANTHER" id="PTHR46512">
    <property type="entry name" value="PEPTIDYLPROLYL ISOMERASE"/>
    <property type="match status" value="1"/>
</dbReference>
<evidence type="ECO:0000259" key="10">
    <source>
        <dbReference type="PROSITE" id="PS50059"/>
    </source>
</evidence>
<evidence type="ECO:0000256" key="9">
    <source>
        <dbReference type="SAM" id="MobiDB-lite"/>
    </source>
</evidence>
<dbReference type="EMBL" id="GBRD01010784">
    <property type="protein sequence ID" value="JAG55040.1"/>
    <property type="molecule type" value="Transcribed_RNA"/>
</dbReference>
<keyword evidence="4 8" id="KW-0802">TPR repeat</keyword>
<feature type="region of interest" description="Disordered" evidence="9">
    <location>
        <begin position="470"/>
        <end position="558"/>
    </location>
</feature>
<evidence type="ECO:0000313" key="11">
    <source>
        <dbReference type="EMBL" id="JAG55040.1"/>
    </source>
</evidence>
<dbReference type="PROSITE" id="PS50005">
    <property type="entry name" value="TPR"/>
    <property type="match status" value="1"/>
</dbReference>
<dbReference type="InterPro" id="IPR046357">
    <property type="entry name" value="PPIase_dom_sf"/>
</dbReference>
<feature type="non-terminal residue" evidence="11">
    <location>
        <position position="1"/>
    </location>
</feature>
<sequence length="558" mass="62114">SFSAPNGSFLIMVEESNVSAGEDITPKQDGGVLKKITNEGTGTAKPASGCKVTVHYTGTLLDGTEFDSSRTRDSPFKFQLGKGKVIQGWDIGVATMKLGERAVFTIREDYGYGEAGSPPKIPPKATLVFDVELISWDPENLSGKKDRGILRYPITAGNGFESPKEMAEVKVLLKGTVEGRVFDEREVTFNLGEGKVHDIPPGIDKALENFVLNETSDLELTPEYGYGAEGNAKFNVPPNATLKYTVTLKSFEKIKDRWMLSNEEKVEESKRLKEKGTNYFKAGQYDLALKLYNKVTEYLNGSAGFENELEEERKALELAGHLNAAMCHLKLNNHLDAKNACDSALGIDPDNQKALFRRGQAYLSLSEPELAKADFEKVAALDSTNKAASAQILICNQKLKEIRSKEKQMYANMFEKFAQKDREWRFGWLEGEKPQVEVVPDDPEIAEMRKKRREQKIKYLEQTARLLKEKREREEKERQEREKEEQEKLARGEPLEGKDQGGSGEVMGQDGGTNDLASETKTNSASNDTGEPKSPISEQPSSLPVVDQPQPSEVSHNT</sequence>
<evidence type="ECO:0000256" key="5">
    <source>
        <dbReference type="ARBA" id="ARBA00023110"/>
    </source>
</evidence>
<dbReference type="FunFam" id="1.25.40.10:FF:000008">
    <property type="entry name" value="Peptidylprolyl isomerase"/>
    <property type="match status" value="1"/>
</dbReference>
<evidence type="ECO:0000256" key="7">
    <source>
        <dbReference type="PROSITE-ProRule" id="PRU00277"/>
    </source>
</evidence>
<dbReference type="FunFam" id="3.10.50.40:FF:000056">
    <property type="entry name" value="Peptidylprolyl isomerase"/>
    <property type="match status" value="1"/>
</dbReference>
<dbReference type="SUPFAM" id="SSF54534">
    <property type="entry name" value="FKBP-like"/>
    <property type="match status" value="2"/>
</dbReference>
<feature type="domain" description="PPIase FKBP-type" evidence="10">
    <location>
        <begin position="49"/>
        <end position="137"/>
    </location>
</feature>
<dbReference type="GO" id="GO:0003755">
    <property type="term" value="F:peptidyl-prolyl cis-trans isomerase activity"/>
    <property type="evidence" value="ECO:0007669"/>
    <property type="project" value="UniProtKB-KW"/>
</dbReference>
<evidence type="ECO:0000256" key="2">
    <source>
        <dbReference type="ARBA" id="ARBA00013194"/>
    </source>
</evidence>
<keyword evidence="5 7" id="KW-0697">Rotamase</keyword>
<dbReference type="SMART" id="SM00028">
    <property type="entry name" value="TPR"/>
    <property type="match status" value="3"/>
</dbReference>
<name>A0A0K8SQF0_LYGHE</name>
<evidence type="ECO:0000256" key="3">
    <source>
        <dbReference type="ARBA" id="ARBA00022737"/>
    </source>
</evidence>